<proteinExistence type="predicted"/>
<dbReference type="RefSeq" id="XP_067759928.1">
    <property type="nucleotide sequence ID" value="XM_067903496.1"/>
</dbReference>
<dbReference type="PANTHER" id="PTHR37079:SF4">
    <property type="entry name" value="SERINE_THREONINE-PROTEIN KINASE ATM"/>
    <property type="match status" value="1"/>
</dbReference>
<comment type="subcellular location">
    <subcellularLocation>
        <location evidence="1">Nucleus</location>
    </subcellularLocation>
</comment>
<dbReference type="InterPro" id="IPR011009">
    <property type="entry name" value="Kinase-like_dom_sf"/>
</dbReference>
<accession>A0A836LM27</accession>
<dbReference type="Pfam" id="PF00454">
    <property type="entry name" value="PI3_PI4_kinase"/>
    <property type="match status" value="1"/>
</dbReference>
<gene>
    <name evidence="7" type="ORF">JKF63_07559</name>
</gene>
<dbReference type="PANTHER" id="PTHR37079">
    <property type="entry name" value="SERINE/THREONINE-PROTEIN KINASE ATM"/>
    <property type="match status" value="1"/>
</dbReference>
<dbReference type="GO" id="GO:0004674">
    <property type="term" value="F:protein serine/threonine kinase activity"/>
    <property type="evidence" value="ECO:0007669"/>
    <property type="project" value="InterPro"/>
</dbReference>
<dbReference type="Proteomes" id="UP000674318">
    <property type="component" value="Chromosome 2"/>
</dbReference>
<feature type="domain" description="PI3K/PI4K catalytic" evidence="5">
    <location>
        <begin position="1"/>
        <end position="180"/>
    </location>
</feature>
<dbReference type="PROSITE" id="PS50290">
    <property type="entry name" value="PI3_4_KINASE_3"/>
    <property type="match status" value="1"/>
</dbReference>
<sequence>MSLYERFTPALHYFFLEEYPSAPVWVDRQQAFTRSVAASSIVGYAVGLGDRHINNILLHKGTAEVVHIDLGIAFDQNKLLPVPELVPFRLTRNMIDGLGVRGTEGSLRPCAEAAMSLLRSKRELIRTILSSVMHDPLARWVIGAPSIPSHVGENAGDAPHDSHTRQHVPLRTHGSTADAARTLARIDAKLRGNDGGDVLSVPTHVRKLVEEAQRVDCLALMFPGWSQWV</sequence>
<comment type="caution">
    <text evidence="7">The sequence shown here is derived from an EMBL/GenBank/DDBJ whole genome shotgun (WGS) entry which is preliminary data.</text>
</comment>
<dbReference type="KEGG" id="phet:94293573"/>
<organism evidence="7 8">
    <name type="scientific">Porcisia hertigi</name>
    <dbReference type="NCBI Taxonomy" id="2761500"/>
    <lineage>
        <taxon>Eukaryota</taxon>
        <taxon>Discoba</taxon>
        <taxon>Euglenozoa</taxon>
        <taxon>Kinetoplastea</taxon>
        <taxon>Metakinetoplastina</taxon>
        <taxon>Trypanosomatida</taxon>
        <taxon>Trypanosomatidae</taxon>
        <taxon>Leishmaniinae</taxon>
        <taxon>Porcisia</taxon>
    </lineage>
</organism>
<dbReference type="InterPro" id="IPR038980">
    <property type="entry name" value="ATM_plant"/>
</dbReference>
<dbReference type="PROSITE" id="PS51190">
    <property type="entry name" value="FATC"/>
    <property type="match status" value="1"/>
</dbReference>
<dbReference type="Gene3D" id="1.10.1070.11">
    <property type="entry name" value="Phosphatidylinositol 3-/4-kinase, catalytic domain"/>
    <property type="match status" value="1"/>
</dbReference>
<dbReference type="InterPro" id="IPR036940">
    <property type="entry name" value="PI3/4_kinase_cat_sf"/>
</dbReference>
<keyword evidence="3" id="KW-0539">Nucleus</keyword>
<keyword evidence="2" id="KW-0227">DNA damage</keyword>
<evidence type="ECO:0000313" key="8">
    <source>
        <dbReference type="Proteomes" id="UP000674318"/>
    </source>
</evidence>
<dbReference type="Pfam" id="PF02260">
    <property type="entry name" value="FATC"/>
    <property type="match status" value="1"/>
</dbReference>
<reference evidence="7 8" key="1">
    <citation type="submission" date="2021-02" db="EMBL/GenBank/DDBJ databases">
        <title>Porcisia hertigi Genome sequencing and assembly.</title>
        <authorList>
            <person name="Almutairi H."/>
            <person name="Gatherer D."/>
        </authorList>
    </citation>
    <scope>NUCLEOTIDE SEQUENCE [LARGE SCALE GENOMIC DNA]</scope>
    <source>
        <strain evidence="7 8">C119</strain>
    </source>
</reference>
<dbReference type="AlphaFoldDB" id="A0A836LM27"/>
<dbReference type="OrthoDB" id="381190at2759"/>
<evidence type="ECO:0008006" key="9">
    <source>
        <dbReference type="Google" id="ProtNLM"/>
    </source>
</evidence>
<dbReference type="InterPro" id="IPR003152">
    <property type="entry name" value="FATC_dom"/>
</dbReference>
<dbReference type="SMART" id="SM00146">
    <property type="entry name" value="PI3Kc"/>
    <property type="match status" value="1"/>
</dbReference>
<evidence type="ECO:0000256" key="2">
    <source>
        <dbReference type="ARBA" id="ARBA00022763"/>
    </source>
</evidence>
<feature type="domain" description="FATC" evidence="6">
    <location>
        <begin position="197"/>
        <end position="229"/>
    </location>
</feature>
<evidence type="ECO:0000259" key="6">
    <source>
        <dbReference type="PROSITE" id="PS51190"/>
    </source>
</evidence>
<dbReference type="GO" id="GO:0005634">
    <property type="term" value="C:nucleus"/>
    <property type="evidence" value="ECO:0007669"/>
    <property type="project" value="UniProtKB-SubCell"/>
</dbReference>
<dbReference type="InterPro" id="IPR000403">
    <property type="entry name" value="PI3/4_kinase_cat_dom"/>
</dbReference>
<evidence type="ECO:0000313" key="7">
    <source>
        <dbReference type="EMBL" id="KAG5512095.1"/>
    </source>
</evidence>
<dbReference type="EMBL" id="JAFJZO010000002">
    <property type="protein sequence ID" value="KAG5512095.1"/>
    <property type="molecule type" value="Genomic_DNA"/>
</dbReference>
<keyword evidence="8" id="KW-1185">Reference proteome</keyword>
<evidence type="ECO:0000256" key="3">
    <source>
        <dbReference type="ARBA" id="ARBA00023242"/>
    </source>
</evidence>
<name>A0A836LM27_9TRYP</name>
<feature type="region of interest" description="Disordered" evidence="4">
    <location>
        <begin position="152"/>
        <end position="176"/>
    </location>
</feature>
<dbReference type="GeneID" id="94293573"/>
<evidence type="ECO:0000256" key="4">
    <source>
        <dbReference type="SAM" id="MobiDB-lite"/>
    </source>
</evidence>
<protein>
    <recommendedName>
        <fullName evidence="9">Non-specific serine/threonine protein kinase</fullName>
    </recommendedName>
</protein>
<dbReference type="SMART" id="SM01343">
    <property type="entry name" value="FATC"/>
    <property type="match status" value="1"/>
</dbReference>
<evidence type="ECO:0000256" key="1">
    <source>
        <dbReference type="ARBA" id="ARBA00004123"/>
    </source>
</evidence>
<dbReference type="SUPFAM" id="SSF56112">
    <property type="entry name" value="Protein kinase-like (PK-like)"/>
    <property type="match status" value="1"/>
</dbReference>
<evidence type="ECO:0000259" key="5">
    <source>
        <dbReference type="PROSITE" id="PS50290"/>
    </source>
</evidence>
<dbReference type="GO" id="GO:0006974">
    <property type="term" value="P:DNA damage response"/>
    <property type="evidence" value="ECO:0007669"/>
    <property type="project" value="UniProtKB-KW"/>
</dbReference>